<reference evidence="1 2" key="1">
    <citation type="submission" date="2016-11" db="EMBL/GenBank/DDBJ databases">
        <authorList>
            <person name="Jaros S."/>
            <person name="Januszkiewicz K."/>
            <person name="Wedrychowicz H."/>
        </authorList>
    </citation>
    <scope>NUCLEOTIDE SEQUENCE [LARGE SCALE GENOMIC DNA]</scope>
    <source>
        <strain evidence="1 2">CGMCC 1.7049</strain>
    </source>
</reference>
<protein>
    <submittedName>
        <fullName evidence="1">Uncharacterized protein</fullName>
    </submittedName>
</protein>
<proteinExistence type="predicted"/>
<sequence>MTTRTPYRVAAIGSCRVFTPLGILSRAHKIQPVYETTPWYTHSMRDALQKYAIVNGNLNLTSEEISLIVHGVDKYKPSEFRSGFYDAADIAVVEIASIKSIRWRHLEIQQWCLRDLLLAHDVQPEPIYRMLRLPVEQRDVSVLPPSLRTIGAEAIHVSQTDDQVAAELRQLQTLLRCPLVLVPPINVEGAQGTLLPERQRLSTTLAAVAPQIGAQYFDPAVHVREYGIVDALKDLGHYQPAFEKVLADKLLAAIESRLGATDH</sequence>
<accession>A0A1M5NUN3</accession>
<dbReference type="Proteomes" id="UP000199758">
    <property type="component" value="Unassembled WGS sequence"/>
</dbReference>
<name>A0A1M5NUN3_9GAMM</name>
<dbReference type="STRING" id="490188.SAMN04488068_1874"/>
<dbReference type="EMBL" id="FQWZ01000004">
    <property type="protein sequence ID" value="SHG93296.1"/>
    <property type="molecule type" value="Genomic_DNA"/>
</dbReference>
<organism evidence="1 2">
    <name type="scientific">Hydrocarboniphaga daqingensis</name>
    <dbReference type="NCBI Taxonomy" id="490188"/>
    <lineage>
        <taxon>Bacteria</taxon>
        <taxon>Pseudomonadati</taxon>
        <taxon>Pseudomonadota</taxon>
        <taxon>Gammaproteobacteria</taxon>
        <taxon>Nevskiales</taxon>
        <taxon>Nevskiaceae</taxon>
        <taxon>Hydrocarboniphaga</taxon>
    </lineage>
</organism>
<evidence type="ECO:0000313" key="1">
    <source>
        <dbReference type="EMBL" id="SHG93296.1"/>
    </source>
</evidence>
<gene>
    <name evidence="1" type="ORF">SAMN04488068_1874</name>
</gene>
<dbReference type="AlphaFoldDB" id="A0A1M5NUN3"/>
<keyword evidence="2" id="KW-1185">Reference proteome</keyword>
<evidence type="ECO:0000313" key="2">
    <source>
        <dbReference type="Proteomes" id="UP000199758"/>
    </source>
</evidence>